<keyword evidence="3 7" id="KW-0863">Zinc-finger</keyword>
<evidence type="ECO:0000256" key="6">
    <source>
        <dbReference type="ARBA" id="ARBA00023204"/>
    </source>
</evidence>
<evidence type="ECO:0000256" key="5">
    <source>
        <dbReference type="ARBA" id="ARBA00023172"/>
    </source>
</evidence>
<evidence type="ECO:0000256" key="4">
    <source>
        <dbReference type="ARBA" id="ARBA00022833"/>
    </source>
</evidence>
<evidence type="ECO:0000256" key="7">
    <source>
        <dbReference type="HAMAP-Rule" id="MF_00017"/>
    </source>
</evidence>
<dbReference type="Pfam" id="PF21175">
    <property type="entry name" value="RecR_C"/>
    <property type="match status" value="1"/>
</dbReference>
<dbReference type="KEGG" id="msyr:CXP39_03900"/>
<dbReference type="GO" id="GO:0006281">
    <property type="term" value="P:DNA repair"/>
    <property type="evidence" value="ECO:0007669"/>
    <property type="project" value="UniProtKB-UniRule"/>
</dbReference>
<evidence type="ECO:0000256" key="1">
    <source>
        <dbReference type="ARBA" id="ARBA00022723"/>
    </source>
</evidence>
<name>A0A2K9C6J5_9MOLU</name>
<keyword evidence="4 7" id="KW-0862">Zinc</keyword>
<comment type="function">
    <text evidence="7">May play a role in DNA repair. It seems to be involved in an RecBC-independent recombinational process of DNA repair. It may act with RecF and RecO.</text>
</comment>
<dbReference type="GO" id="GO:0008270">
    <property type="term" value="F:zinc ion binding"/>
    <property type="evidence" value="ECO:0007669"/>
    <property type="project" value="UniProtKB-KW"/>
</dbReference>
<dbReference type="NCBIfam" id="TIGR00615">
    <property type="entry name" value="recR"/>
    <property type="match status" value="1"/>
</dbReference>
<protein>
    <recommendedName>
        <fullName evidence="7">Recombination protein RecR</fullName>
    </recommendedName>
</protein>
<dbReference type="RefSeq" id="WP_027048292.1">
    <property type="nucleotide sequence ID" value="NZ_CP025257.1"/>
</dbReference>
<dbReference type="InterPro" id="IPR006171">
    <property type="entry name" value="TOPRIM_dom"/>
</dbReference>
<gene>
    <name evidence="7" type="primary">recR</name>
    <name evidence="9" type="ORF">CXP39_03900</name>
</gene>
<dbReference type="InterPro" id="IPR000093">
    <property type="entry name" value="DNA_Rcmb_RecR"/>
</dbReference>
<reference evidence="9 10" key="1">
    <citation type="submission" date="2017-12" db="EMBL/GenBank/DDBJ databases">
        <title>Mesoplasma syrphidae YJS, Complete Genome.</title>
        <authorList>
            <person name="Knight T.F."/>
            <person name="Citino T."/>
            <person name="Rubinstein R."/>
            <person name="Neuschaefer Z."/>
        </authorList>
    </citation>
    <scope>NUCLEOTIDE SEQUENCE [LARGE SCALE GENOMIC DNA]</scope>
    <source>
        <strain evidence="9 10">YJS</strain>
    </source>
</reference>
<evidence type="ECO:0000313" key="9">
    <source>
        <dbReference type="EMBL" id="AUF83907.1"/>
    </source>
</evidence>
<evidence type="ECO:0000256" key="2">
    <source>
        <dbReference type="ARBA" id="ARBA00022763"/>
    </source>
</evidence>
<dbReference type="Proteomes" id="UP000233419">
    <property type="component" value="Chromosome"/>
</dbReference>
<dbReference type="CDD" id="cd01025">
    <property type="entry name" value="TOPRIM_recR"/>
    <property type="match status" value="1"/>
</dbReference>
<evidence type="ECO:0000259" key="8">
    <source>
        <dbReference type="PROSITE" id="PS50880"/>
    </source>
</evidence>
<sequence length="196" mass="22359">MKEFLFDELVEKIRKTEGLTKKNTERLLTKLIQNENTFEIFLADLREVKEKITVCEVCFYYKIENVCPICSDESRNKKVICVVSTALDAKSIENVGKYKGVYAILNGEINITKNITPDKLKIEKLFARLEFDSELILALNATFEGEVTANFIAQEARKLKIKTTRIAKGIPMGGSLDYMDESTLENAILNRKNYEG</sequence>
<keyword evidence="1 7" id="KW-0479">Metal-binding</keyword>
<dbReference type="GO" id="GO:0006310">
    <property type="term" value="P:DNA recombination"/>
    <property type="evidence" value="ECO:0007669"/>
    <property type="project" value="UniProtKB-UniRule"/>
</dbReference>
<dbReference type="AlphaFoldDB" id="A0A2K9C6J5"/>
<dbReference type="Gene3D" id="6.10.250.240">
    <property type="match status" value="1"/>
</dbReference>
<proteinExistence type="inferred from homology"/>
<dbReference type="HAMAP" id="MF_00017">
    <property type="entry name" value="RecR"/>
    <property type="match status" value="1"/>
</dbReference>
<dbReference type="PROSITE" id="PS50880">
    <property type="entry name" value="TOPRIM"/>
    <property type="match status" value="1"/>
</dbReference>
<dbReference type="PANTHER" id="PTHR30446">
    <property type="entry name" value="RECOMBINATION PROTEIN RECR"/>
    <property type="match status" value="1"/>
</dbReference>
<feature type="domain" description="Toprim" evidence="8">
    <location>
        <begin position="78"/>
        <end position="171"/>
    </location>
</feature>
<keyword evidence="10" id="KW-1185">Reference proteome</keyword>
<comment type="similarity">
    <text evidence="7">Belongs to the RecR family.</text>
</comment>
<keyword evidence="2 7" id="KW-0227">DNA damage</keyword>
<dbReference type="InterPro" id="IPR023627">
    <property type="entry name" value="Rcmb_RecR"/>
</dbReference>
<dbReference type="PANTHER" id="PTHR30446:SF0">
    <property type="entry name" value="RECOMBINATION PROTEIN RECR"/>
    <property type="match status" value="1"/>
</dbReference>
<keyword evidence="5 7" id="KW-0233">DNA recombination</keyword>
<accession>A0A2K9C6J5</accession>
<keyword evidence="6 7" id="KW-0234">DNA repair</keyword>
<dbReference type="Gene3D" id="3.40.1360.10">
    <property type="match status" value="1"/>
</dbReference>
<dbReference type="InterPro" id="IPR034137">
    <property type="entry name" value="TOPRIM_RecR"/>
</dbReference>
<evidence type="ECO:0000313" key="10">
    <source>
        <dbReference type="Proteomes" id="UP000233419"/>
    </source>
</evidence>
<dbReference type="SMART" id="SM00493">
    <property type="entry name" value="TOPRIM"/>
    <property type="match status" value="1"/>
</dbReference>
<dbReference type="Pfam" id="PF13662">
    <property type="entry name" value="Toprim_4"/>
    <property type="match status" value="1"/>
</dbReference>
<feature type="zinc finger region" description="C4-type" evidence="7">
    <location>
        <begin position="55"/>
        <end position="70"/>
    </location>
</feature>
<dbReference type="GO" id="GO:0003677">
    <property type="term" value="F:DNA binding"/>
    <property type="evidence" value="ECO:0007669"/>
    <property type="project" value="UniProtKB-UniRule"/>
</dbReference>
<dbReference type="SUPFAM" id="SSF111304">
    <property type="entry name" value="Recombination protein RecR"/>
    <property type="match status" value="1"/>
</dbReference>
<dbReference type="EMBL" id="CP025257">
    <property type="protein sequence ID" value="AUF83907.1"/>
    <property type="molecule type" value="Genomic_DNA"/>
</dbReference>
<evidence type="ECO:0000256" key="3">
    <source>
        <dbReference type="ARBA" id="ARBA00022771"/>
    </source>
</evidence>
<dbReference type="OrthoDB" id="9802672at2"/>
<organism evidence="9 10">
    <name type="scientific">Mesoplasma syrphidae</name>
    <dbReference type="NCBI Taxonomy" id="225999"/>
    <lineage>
        <taxon>Bacteria</taxon>
        <taxon>Bacillati</taxon>
        <taxon>Mycoplasmatota</taxon>
        <taxon>Mollicutes</taxon>
        <taxon>Entomoplasmatales</taxon>
        <taxon>Entomoplasmataceae</taxon>
        <taxon>Mesoplasma</taxon>
    </lineage>
</organism>